<organism evidence="2 3">
    <name type="scientific">Belnapia mucosa</name>
    <dbReference type="NCBI Taxonomy" id="2804532"/>
    <lineage>
        <taxon>Bacteria</taxon>
        <taxon>Pseudomonadati</taxon>
        <taxon>Pseudomonadota</taxon>
        <taxon>Alphaproteobacteria</taxon>
        <taxon>Acetobacterales</taxon>
        <taxon>Roseomonadaceae</taxon>
        <taxon>Belnapia</taxon>
    </lineage>
</organism>
<evidence type="ECO:0000313" key="2">
    <source>
        <dbReference type="EMBL" id="MBL6454476.1"/>
    </source>
</evidence>
<reference evidence="2 3" key="1">
    <citation type="submission" date="2021-01" db="EMBL/GenBank/DDBJ databases">
        <title>Belnapia mucosa sp. nov. and Belnapia arida sp. nov., isolated from the Tabernas Desert (Almeria, Spain).</title>
        <authorList>
            <person name="Molina-Menor E."/>
            <person name="Vidal-Verdu A."/>
            <person name="Calonge A."/>
            <person name="Satari L."/>
            <person name="Pereto Magraner J."/>
            <person name="Porcar Miralles M."/>
        </authorList>
    </citation>
    <scope>NUCLEOTIDE SEQUENCE [LARGE SCALE GENOMIC DNA]</scope>
    <source>
        <strain evidence="2 3">T6</strain>
    </source>
</reference>
<evidence type="ECO:0000313" key="3">
    <source>
        <dbReference type="Proteomes" id="UP000606490"/>
    </source>
</evidence>
<comment type="caution">
    <text evidence="2">The sequence shown here is derived from an EMBL/GenBank/DDBJ whole genome shotgun (WGS) entry which is preliminary data.</text>
</comment>
<keyword evidence="3" id="KW-1185">Reference proteome</keyword>
<dbReference type="RefSeq" id="WP_202824175.1">
    <property type="nucleotide sequence ID" value="NZ_JAEUXJ010000001.1"/>
</dbReference>
<name>A0ABS1V060_9PROT</name>
<proteinExistence type="predicted"/>
<gene>
    <name evidence="2" type="ORF">JMJ55_04010</name>
</gene>
<evidence type="ECO:0000256" key="1">
    <source>
        <dbReference type="SAM" id="MobiDB-lite"/>
    </source>
</evidence>
<sequence length="65" mass="6412">MPRLSLGAVIPPLMIAVLLALSIHKMTAGPPEAPPPPSTAALREAAGSGGAPPSQPPAANTQTHS</sequence>
<accession>A0ABS1V060</accession>
<feature type="region of interest" description="Disordered" evidence="1">
    <location>
        <begin position="26"/>
        <end position="65"/>
    </location>
</feature>
<dbReference type="Proteomes" id="UP000606490">
    <property type="component" value="Unassembled WGS sequence"/>
</dbReference>
<dbReference type="EMBL" id="JAEUXJ010000001">
    <property type="protein sequence ID" value="MBL6454476.1"/>
    <property type="molecule type" value="Genomic_DNA"/>
</dbReference>
<protein>
    <submittedName>
        <fullName evidence="2">Uncharacterized protein</fullName>
    </submittedName>
</protein>